<feature type="compositionally biased region" description="Low complexity" evidence="1">
    <location>
        <begin position="36"/>
        <end position="45"/>
    </location>
</feature>
<organism evidence="2 3">
    <name type="scientific">Gossypium tomentosum</name>
    <name type="common">Hawaiian cotton</name>
    <name type="synonym">Gossypium sandvicense</name>
    <dbReference type="NCBI Taxonomy" id="34277"/>
    <lineage>
        <taxon>Eukaryota</taxon>
        <taxon>Viridiplantae</taxon>
        <taxon>Streptophyta</taxon>
        <taxon>Embryophyta</taxon>
        <taxon>Tracheophyta</taxon>
        <taxon>Spermatophyta</taxon>
        <taxon>Magnoliopsida</taxon>
        <taxon>eudicotyledons</taxon>
        <taxon>Gunneridae</taxon>
        <taxon>Pentapetalae</taxon>
        <taxon>rosids</taxon>
        <taxon>malvids</taxon>
        <taxon>Malvales</taxon>
        <taxon>Malvaceae</taxon>
        <taxon>Malvoideae</taxon>
        <taxon>Gossypium</taxon>
    </lineage>
</organism>
<feature type="region of interest" description="Disordered" evidence="1">
    <location>
        <begin position="1"/>
        <end position="45"/>
    </location>
</feature>
<keyword evidence="3" id="KW-1185">Reference proteome</keyword>
<evidence type="ECO:0000313" key="2">
    <source>
        <dbReference type="EMBL" id="TYH59889.1"/>
    </source>
</evidence>
<gene>
    <name evidence="2" type="ORF">ES332_D08G253500v1</name>
</gene>
<reference evidence="2 3" key="1">
    <citation type="submission" date="2019-07" db="EMBL/GenBank/DDBJ databases">
        <title>WGS assembly of Gossypium tomentosum.</title>
        <authorList>
            <person name="Chen Z.J."/>
            <person name="Sreedasyam A."/>
            <person name="Ando A."/>
            <person name="Song Q."/>
            <person name="De L."/>
            <person name="Hulse-Kemp A."/>
            <person name="Ding M."/>
            <person name="Ye W."/>
            <person name="Kirkbride R."/>
            <person name="Jenkins J."/>
            <person name="Plott C."/>
            <person name="Lovell J."/>
            <person name="Lin Y.-M."/>
            <person name="Vaughn R."/>
            <person name="Liu B."/>
            <person name="Li W."/>
            <person name="Simpson S."/>
            <person name="Scheffler B."/>
            <person name="Saski C."/>
            <person name="Grover C."/>
            <person name="Hu G."/>
            <person name="Conover J."/>
            <person name="Carlson J."/>
            <person name="Shu S."/>
            <person name="Boston L."/>
            <person name="Williams M."/>
            <person name="Peterson D."/>
            <person name="Mcgee K."/>
            <person name="Jones D."/>
            <person name="Wendel J."/>
            <person name="Stelly D."/>
            <person name="Grimwood J."/>
            <person name="Schmutz J."/>
        </authorList>
    </citation>
    <scope>NUCLEOTIDE SEQUENCE [LARGE SCALE GENOMIC DNA]</scope>
    <source>
        <strain evidence="2">7179.01</strain>
    </source>
</reference>
<name>A0A5D2JZK0_GOSTO</name>
<proteinExistence type="predicted"/>
<dbReference type="AlphaFoldDB" id="A0A5D2JZK0"/>
<dbReference type="Proteomes" id="UP000322667">
    <property type="component" value="Chromosome D08"/>
</dbReference>
<evidence type="ECO:0000313" key="3">
    <source>
        <dbReference type="Proteomes" id="UP000322667"/>
    </source>
</evidence>
<protein>
    <submittedName>
        <fullName evidence="2">Uncharacterized protein</fullName>
    </submittedName>
</protein>
<evidence type="ECO:0000256" key="1">
    <source>
        <dbReference type="SAM" id="MobiDB-lite"/>
    </source>
</evidence>
<dbReference type="EMBL" id="CM017630">
    <property type="protein sequence ID" value="TYH59889.1"/>
    <property type="molecule type" value="Genomic_DNA"/>
</dbReference>
<sequence length="67" mass="6821">MGSSALISQRTEAGSSTQGTESFRPLSKPPSNGVEGSSADGATGDSGILLLQTMAVNGGKNFPFWCK</sequence>
<accession>A0A5D2JZK0</accession>
<feature type="compositionally biased region" description="Polar residues" evidence="1">
    <location>
        <begin position="1"/>
        <end position="21"/>
    </location>
</feature>